<feature type="transmembrane region" description="Helical" evidence="2">
    <location>
        <begin position="12"/>
        <end position="34"/>
    </location>
</feature>
<evidence type="ECO:0000259" key="3">
    <source>
        <dbReference type="Pfam" id="PF02517"/>
    </source>
</evidence>
<feature type="transmembrane region" description="Helical" evidence="2">
    <location>
        <begin position="94"/>
        <end position="114"/>
    </location>
</feature>
<protein>
    <submittedName>
        <fullName evidence="4">CPBP family intramembrane metalloprotease</fullName>
    </submittedName>
</protein>
<keyword evidence="5" id="KW-1185">Reference proteome</keyword>
<dbReference type="STRING" id="1123309.GCA_000377005_01765"/>
<feature type="transmembrane region" description="Helical" evidence="2">
    <location>
        <begin position="213"/>
        <end position="231"/>
    </location>
</feature>
<feature type="transmembrane region" description="Helical" evidence="2">
    <location>
        <begin position="179"/>
        <end position="201"/>
    </location>
</feature>
<keyword evidence="4" id="KW-0645">Protease</keyword>
<evidence type="ECO:0000313" key="5">
    <source>
        <dbReference type="Proteomes" id="UP000281771"/>
    </source>
</evidence>
<dbReference type="Pfam" id="PF02517">
    <property type="entry name" value="Rce1-like"/>
    <property type="match status" value="1"/>
</dbReference>
<keyword evidence="2" id="KW-0812">Transmembrane</keyword>
<evidence type="ECO:0000256" key="1">
    <source>
        <dbReference type="ARBA" id="ARBA00009067"/>
    </source>
</evidence>
<feature type="transmembrane region" description="Helical" evidence="2">
    <location>
        <begin position="134"/>
        <end position="158"/>
    </location>
</feature>
<sequence>MNKEKITTLKWFDIAILSLILTGHGIIYSTIQYLDMLKNPVIPYPDLGFSPIENYQALAFLLVWLFVAFLYLLWRNFDFSVWLRKIRLTPWVPLQALGFFLLAALVMDVFHLLSYEFAIPAIPSFLPIVADFDLSLVLYSLLNGFYEEIFFLGICLTVKPEHQKWAFLYSLMIRFAFHTYQGLGAAFGIGILVGSLFFFLYQKMNKKNLLPFFLAHSIADMIGLSVLYYFWQ</sequence>
<dbReference type="AlphaFoldDB" id="A0A3P1VEN1"/>
<evidence type="ECO:0000256" key="2">
    <source>
        <dbReference type="SAM" id="Phobius"/>
    </source>
</evidence>
<dbReference type="GO" id="GO:0004175">
    <property type="term" value="F:endopeptidase activity"/>
    <property type="evidence" value="ECO:0007669"/>
    <property type="project" value="UniProtKB-ARBA"/>
</dbReference>
<name>A0A3P1VEN1_9STRE</name>
<dbReference type="GO" id="GO:0006508">
    <property type="term" value="P:proteolysis"/>
    <property type="evidence" value="ECO:0007669"/>
    <property type="project" value="UniProtKB-KW"/>
</dbReference>
<gene>
    <name evidence="4" type="ORF">EII38_02780</name>
</gene>
<dbReference type="GO" id="GO:0008237">
    <property type="term" value="F:metallopeptidase activity"/>
    <property type="evidence" value="ECO:0007669"/>
    <property type="project" value="UniProtKB-KW"/>
</dbReference>
<keyword evidence="2" id="KW-0472">Membrane</keyword>
<dbReference type="RefSeq" id="WP_018167686.1">
    <property type="nucleotide sequence ID" value="NZ_RQZA01000001.1"/>
</dbReference>
<dbReference type="Proteomes" id="UP000281771">
    <property type="component" value="Unassembled WGS sequence"/>
</dbReference>
<dbReference type="InterPro" id="IPR003675">
    <property type="entry name" value="Rce1/LyrA-like_dom"/>
</dbReference>
<evidence type="ECO:0000313" key="4">
    <source>
        <dbReference type="EMBL" id="RRD32679.1"/>
    </source>
</evidence>
<keyword evidence="2" id="KW-1133">Transmembrane helix</keyword>
<keyword evidence="4" id="KW-0378">Hydrolase</keyword>
<dbReference type="EMBL" id="RQZA01000001">
    <property type="protein sequence ID" value="RRD32679.1"/>
    <property type="molecule type" value="Genomic_DNA"/>
</dbReference>
<proteinExistence type="inferred from homology"/>
<comment type="similarity">
    <text evidence="1">Belongs to the UPF0177 family.</text>
</comment>
<organism evidence="4 5">
    <name type="scientific">Streptococcus minor</name>
    <dbReference type="NCBI Taxonomy" id="229549"/>
    <lineage>
        <taxon>Bacteria</taxon>
        <taxon>Bacillati</taxon>
        <taxon>Bacillota</taxon>
        <taxon>Bacilli</taxon>
        <taxon>Lactobacillales</taxon>
        <taxon>Streptococcaceae</taxon>
        <taxon>Streptococcus</taxon>
    </lineage>
</organism>
<comment type="caution">
    <text evidence="4">The sequence shown here is derived from an EMBL/GenBank/DDBJ whole genome shotgun (WGS) entry which is preliminary data.</text>
</comment>
<accession>A0A3P1VEN1</accession>
<keyword evidence="4" id="KW-0482">Metalloprotease</keyword>
<reference evidence="4 5" key="1">
    <citation type="submission" date="2018-11" db="EMBL/GenBank/DDBJ databases">
        <title>Genomes From Bacteria Associated with the Canine Oral Cavity: a Test Case for Automated Genome-Based Taxonomic Assignment.</title>
        <authorList>
            <person name="Coil D.A."/>
            <person name="Jospin G."/>
            <person name="Darling A.E."/>
            <person name="Wallis C."/>
            <person name="Davis I.J."/>
            <person name="Harris S."/>
            <person name="Eisen J.A."/>
            <person name="Holcombe L.J."/>
            <person name="O'Flynn C."/>
        </authorList>
    </citation>
    <scope>NUCLEOTIDE SEQUENCE [LARGE SCALE GENOMIC DNA]</scope>
    <source>
        <strain evidence="4 5">OH4621_COT-116</strain>
    </source>
</reference>
<dbReference type="GO" id="GO:0080120">
    <property type="term" value="P:CAAX-box protein maturation"/>
    <property type="evidence" value="ECO:0007669"/>
    <property type="project" value="UniProtKB-ARBA"/>
</dbReference>
<feature type="domain" description="CAAX prenyl protease 2/Lysostaphin resistance protein A-like" evidence="3">
    <location>
        <begin position="135"/>
        <end position="221"/>
    </location>
</feature>
<feature type="transmembrane region" description="Helical" evidence="2">
    <location>
        <begin position="54"/>
        <end position="74"/>
    </location>
</feature>